<accession>A0ABP0VJH7</accession>
<dbReference type="Proteomes" id="UP001497444">
    <property type="component" value="Chromosome 1"/>
</dbReference>
<reference evidence="2 3" key="1">
    <citation type="submission" date="2024-02" db="EMBL/GenBank/DDBJ databases">
        <authorList>
            <consortium name="ELIXIR-Norway"/>
            <consortium name="Elixir Norway"/>
        </authorList>
    </citation>
    <scope>NUCLEOTIDE SEQUENCE [LARGE SCALE GENOMIC DNA]</scope>
</reference>
<evidence type="ECO:0000313" key="3">
    <source>
        <dbReference type="Proteomes" id="UP001497444"/>
    </source>
</evidence>
<keyword evidence="3" id="KW-1185">Reference proteome</keyword>
<name>A0ABP0VJH7_9BRYO</name>
<feature type="region of interest" description="Disordered" evidence="1">
    <location>
        <begin position="27"/>
        <end position="143"/>
    </location>
</feature>
<evidence type="ECO:0000256" key="1">
    <source>
        <dbReference type="SAM" id="MobiDB-lite"/>
    </source>
</evidence>
<dbReference type="EMBL" id="OZ020096">
    <property type="protein sequence ID" value="CAK9254574.1"/>
    <property type="molecule type" value="Genomic_DNA"/>
</dbReference>
<feature type="compositionally biased region" description="Basic and acidic residues" evidence="1">
    <location>
        <begin position="39"/>
        <end position="53"/>
    </location>
</feature>
<sequence>MVKDMGTRNAGSQDTLRLFNRALEVLASPAPESEQELLDLVKKAKRDADKDHPPAPTAVKKPSRRGVAEVKDFQALGHRPSPGALTADHGSGQQSGSGSEGGTSNSTTVNSGSIGHAQARLMNVIRSGPGRGRIDKPKRKGTR</sequence>
<evidence type="ECO:0000313" key="2">
    <source>
        <dbReference type="EMBL" id="CAK9254574.1"/>
    </source>
</evidence>
<gene>
    <name evidence="2" type="ORF">CSSPJE1EN1_LOCUS52</name>
</gene>
<feature type="compositionally biased region" description="Low complexity" evidence="1">
    <location>
        <begin position="102"/>
        <end position="115"/>
    </location>
</feature>
<organism evidence="2 3">
    <name type="scientific">Sphagnum jensenii</name>
    <dbReference type="NCBI Taxonomy" id="128206"/>
    <lineage>
        <taxon>Eukaryota</taxon>
        <taxon>Viridiplantae</taxon>
        <taxon>Streptophyta</taxon>
        <taxon>Embryophyta</taxon>
        <taxon>Bryophyta</taxon>
        <taxon>Sphagnophytina</taxon>
        <taxon>Sphagnopsida</taxon>
        <taxon>Sphagnales</taxon>
        <taxon>Sphagnaceae</taxon>
        <taxon>Sphagnum</taxon>
    </lineage>
</organism>
<proteinExistence type="predicted"/>
<protein>
    <submittedName>
        <fullName evidence="2">Uncharacterized protein</fullName>
    </submittedName>
</protein>